<dbReference type="SUPFAM" id="SSF55729">
    <property type="entry name" value="Acyl-CoA N-acyltransferases (Nat)"/>
    <property type="match status" value="1"/>
</dbReference>
<keyword evidence="3" id="KW-1185">Reference proteome</keyword>
<reference evidence="2" key="1">
    <citation type="submission" date="2023-05" db="EMBL/GenBank/DDBJ databases">
        <title>Comparative genomics of Bacillaceae isolates and their secondary metabolite potential.</title>
        <authorList>
            <person name="Song L."/>
            <person name="Nielsen L.J."/>
            <person name="Mohite O."/>
            <person name="Xu X."/>
            <person name="Weber T."/>
            <person name="Kovacs A.T."/>
        </authorList>
    </citation>
    <scope>NUCLEOTIDE SEQUENCE</scope>
    <source>
        <strain evidence="2">XLM17</strain>
    </source>
</reference>
<evidence type="ECO:0000313" key="3">
    <source>
        <dbReference type="Proteomes" id="UP001178288"/>
    </source>
</evidence>
<name>A0AA95MSN8_9BACI</name>
<dbReference type="AlphaFoldDB" id="A0AA95MSN8"/>
<dbReference type="EMBL" id="CP126114">
    <property type="protein sequence ID" value="WHY88712.1"/>
    <property type="molecule type" value="Genomic_DNA"/>
</dbReference>
<dbReference type="Gene3D" id="3.40.630.30">
    <property type="match status" value="1"/>
</dbReference>
<dbReference type="InterPro" id="IPR016181">
    <property type="entry name" value="Acyl_CoA_acyltransferase"/>
</dbReference>
<evidence type="ECO:0000313" key="2">
    <source>
        <dbReference type="EMBL" id="WHY88712.1"/>
    </source>
</evidence>
<dbReference type="CDD" id="cd04301">
    <property type="entry name" value="NAT_SF"/>
    <property type="match status" value="1"/>
</dbReference>
<dbReference type="InterPro" id="IPR000182">
    <property type="entry name" value="GNAT_dom"/>
</dbReference>
<organism evidence="2 3">
    <name type="scientific">Neobacillus novalis</name>
    <dbReference type="NCBI Taxonomy" id="220687"/>
    <lineage>
        <taxon>Bacteria</taxon>
        <taxon>Bacillati</taxon>
        <taxon>Bacillota</taxon>
        <taxon>Bacilli</taxon>
        <taxon>Bacillales</taxon>
        <taxon>Bacillaceae</taxon>
        <taxon>Neobacillus</taxon>
    </lineage>
</organism>
<sequence length="154" mass="18062">MALKIEKTKLTEAAALLSIQKEAFEADLKKYRDFESSPAAETLEFFKYKINNSFHYTIFLDGKIAGGICVVKVSDTHYRLFRIFLHPSYQDRGLGGKLVSSIEKKFPKVKTWSLDTPKDNRRNRYFYEKLGYQKQGEYKVNDRLTLIEYQKKVK</sequence>
<evidence type="ECO:0000259" key="1">
    <source>
        <dbReference type="PROSITE" id="PS51186"/>
    </source>
</evidence>
<feature type="domain" description="N-acetyltransferase" evidence="1">
    <location>
        <begin position="3"/>
        <end position="154"/>
    </location>
</feature>
<dbReference type="Proteomes" id="UP001178288">
    <property type="component" value="Chromosome"/>
</dbReference>
<dbReference type="RefSeq" id="WP_066087045.1">
    <property type="nucleotide sequence ID" value="NZ_CP126114.1"/>
</dbReference>
<protein>
    <submittedName>
        <fullName evidence="2">GNAT family N-acetyltransferase</fullName>
    </submittedName>
</protein>
<gene>
    <name evidence="2" type="ORF">QNH39_13120</name>
</gene>
<dbReference type="GO" id="GO:0016747">
    <property type="term" value="F:acyltransferase activity, transferring groups other than amino-acyl groups"/>
    <property type="evidence" value="ECO:0007669"/>
    <property type="project" value="InterPro"/>
</dbReference>
<dbReference type="PROSITE" id="PS51186">
    <property type="entry name" value="GNAT"/>
    <property type="match status" value="1"/>
</dbReference>
<dbReference type="Pfam" id="PF00583">
    <property type="entry name" value="Acetyltransf_1"/>
    <property type="match status" value="1"/>
</dbReference>
<accession>A0AA95MSN8</accession>
<dbReference type="KEGG" id="nnv:QNH39_13120"/>
<proteinExistence type="predicted"/>